<proteinExistence type="predicted"/>
<accession>A0A1Q9C514</accession>
<evidence type="ECO:0000259" key="3">
    <source>
        <dbReference type="PROSITE" id="PS50103"/>
    </source>
</evidence>
<feature type="region of interest" description="Disordered" evidence="2">
    <location>
        <begin position="230"/>
        <end position="255"/>
    </location>
</feature>
<feature type="compositionally biased region" description="Basic and acidic residues" evidence="2">
    <location>
        <begin position="3344"/>
        <end position="3356"/>
    </location>
</feature>
<dbReference type="SUPFAM" id="SSF56399">
    <property type="entry name" value="ADP-ribosylation"/>
    <property type="match status" value="1"/>
</dbReference>
<keyword evidence="1" id="KW-0862">Zinc</keyword>
<feature type="domain" description="Integrase catalytic" evidence="4">
    <location>
        <begin position="427"/>
        <end position="587"/>
    </location>
</feature>
<dbReference type="Gene3D" id="3.30.420.10">
    <property type="entry name" value="Ribonuclease H-like superfamily/Ribonuclease H"/>
    <property type="match status" value="1"/>
</dbReference>
<feature type="domain" description="C3H1-type" evidence="3">
    <location>
        <begin position="147"/>
        <end position="174"/>
    </location>
</feature>
<dbReference type="PROSITE" id="PS50994">
    <property type="entry name" value="INTEGRASE"/>
    <property type="match status" value="1"/>
</dbReference>
<dbReference type="InterPro" id="IPR001584">
    <property type="entry name" value="Integrase_cat-core"/>
</dbReference>
<dbReference type="CDD" id="cd09272">
    <property type="entry name" value="RNase_HI_RT_Ty1"/>
    <property type="match status" value="1"/>
</dbReference>
<dbReference type="GO" id="GO:0003676">
    <property type="term" value="F:nucleic acid binding"/>
    <property type="evidence" value="ECO:0007669"/>
    <property type="project" value="InterPro"/>
</dbReference>
<feature type="compositionally biased region" description="Basic and acidic residues" evidence="2">
    <location>
        <begin position="833"/>
        <end position="858"/>
    </location>
</feature>
<dbReference type="InterPro" id="IPR036397">
    <property type="entry name" value="RNaseH_sf"/>
</dbReference>
<organism evidence="5 6">
    <name type="scientific">Symbiodinium microadriaticum</name>
    <name type="common">Dinoflagellate</name>
    <name type="synonym">Zooxanthella microadriatica</name>
    <dbReference type="NCBI Taxonomy" id="2951"/>
    <lineage>
        <taxon>Eukaryota</taxon>
        <taxon>Sar</taxon>
        <taxon>Alveolata</taxon>
        <taxon>Dinophyceae</taxon>
        <taxon>Suessiales</taxon>
        <taxon>Symbiodiniaceae</taxon>
        <taxon>Symbiodinium</taxon>
    </lineage>
</organism>
<dbReference type="GO" id="GO:0008270">
    <property type="term" value="F:zinc ion binding"/>
    <property type="evidence" value="ECO:0007669"/>
    <property type="project" value="UniProtKB-KW"/>
</dbReference>
<comment type="caution">
    <text evidence="5">The sequence shown here is derived from an EMBL/GenBank/DDBJ whole genome shotgun (WGS) entry which is preliminary data.</text>
</comment>
<evidence type="ECO:0000256" key="1">
    <source>
        <dbReference type="PROSITE-ProRule" id="PRU00723"/>
    </source>
</evidence>
<dbReference type="SMART" id="SM00356">
    <property type="entry name" value="ZnF_C3H1"/>
    <property type="match status" value="1"/>
</dbReference>
<evidence type="ECO:0000259" key="4">
    <source>
        <dbReference type="PROSITE" id="PS50994"/>
    </source>
</evidence>
<feature type="zinc finger region" description="C3H1-type" evidence="1">
    <location>
        <begin position="147"/>
        <end position="174"/>
    </location>
</feature>
<dbReference type="InterPro" id="IPR000571">
    <property type="entry name" value="Znf_CCCH"/>
</dbReference>
<evidence type="ECO:0000313" key="6">
    <source>
        <dbReference type="Proteomes" id="UP000186817"/>
    </source>
</evidence>
<gene>
    <name evidence="5" type="primary">GIP</name>
    <name evidence="5" type="ORF">AK812_SmicGene41842</name>
</gene>
<dbReference type="GO" id="GO:0015074">
    <property type="term" value="P:DNA integration"/>
    <property type="evidence" value="ECO:0007669"/>
    <property type="project" value="InterPro"/>
</dbReference>
<feature type="compositionally biased region" description="Basic residues" evidence="2">
    <location>
        <begin position="3271"/>
        <end position="3297"/>
    </location>
</feature>
<dbReference type="OrthoDB" id="1750639at2759"/>
<dbReference type="Gene3D" id="3.30.1370.210">
    <property type="match status" value="1"/>
</dbReference>
<dbReference type="Proteomes" id="UP000186817">
    <property type="component" value="Unassembled WGS sequence"/>
</dbReference>
<protein>
    <submittedName>
        <fullName evidence="5">Copia protein</fullName>
    </submittedName>
</protein>
<keyword evidence="1" id="KW-0479">Metal-binding</keyword>
<feature type="compositionally biased region" description="Basic and acidic residues" evidence="2">
    <location>
        <begin position="747"/>
        <end position="758"/>
    </location>
</feature>
<keyword evidence="6" id="KW-1185">Reference proteome</keyword>
<dbReference type="SUPFAM" id="SSF53098">
    <property type="entry name" value="Ribonuclease H-like"/>
    <property type="match status" value="1"/>
</dbReference>
<dbReference type="Pfam" id="PF00642">
    <property type="entry name" value="zf-CCCH"/>
    <property type="match status" value="1"/>
</dbReference>
<dbReference type="PROSITE" id="PS50103">
    <property type="entry name" value="ZF_C3H1"/>
    <property type="match status" value="1"/>
</dbReference>
<feature type="region of interest" description="Disordered" evidence="2">
    <location>
        <begin position="3340"/>
        <end position="3360"/>
    </location>
</feature>
<keyword evidence="1" id="KW-0863">Zinc-finger</keyword>
<reference evidence="5 6" key="1">
    <citation type="submission" date="2016-02" db="EMBL/GenBank/DDBJ databases">
        <title>Genome analysis of coral dinoflagellate symbionts highlights evolutionary adaptations to a symbiotic lifestyle.</title>
        <authorList>
            <person name="Aranda M."/>
            <person name="Li Y."/>
            <person name="Liew Y.J."/>
            <person name="Baumgarten S."/>
            <person name="Simakov O."/>
            <person name="Wilson M."/>
            <person name="Piel J."/>
            <person name="Ashoor H."/>
            <person name="Bougouffa S."/>
            <person name="Bajic V.B."/>
            <person name="Ryu T."/>
            <person name="Ravasi T."/>
            <person name="Bayer T."/>
            <person name="Micklem G."/>
            <person name="Kim H."/>
            <person name="Bhak J."/>
            <person name="Lajeunesse T.C."/>
            <person name="Voolstra C.R."/>
        </authorList>
    </citation>
    <scope>NUCLEOTIDE SEQUENCE [LARGE SCALE GENOMIC DNA]</scope>
    <source>
        <strain evidence="5 6">CCMP2467</strain>
    </source>
</reference>
<sequence length="3581" mass="402401">MLTSSGSEVHNIFQQYNVYAPQRFEFNQVLVRSEVLELEERAETVHRAALESVEQAAEHSLADIEQRAEHVHLQKVGQPLTVQTKRLNGYSKFIDPALRMGELARDILIYKETEAAKDVAVRGRQVLYLFDQYFKTNEEVAVKDRKAREVRVCYDFLKGTCKRGKNCPFLHKKRQQTPQKPDDLWVQMIAVEPEGKGRPNPQDLTKALVWAKQFEREDLISKSDKQAHFPDVPIGASARPMHAGAADSKEDKAESGKVLDPAIQAALTKDPPLGIEASYLAKSGWVSHPEFPQMLVGHHPKAFRTPASRYPKHVVRTTWVFTKKWTELEKDLDIRMLENRVAKLPDPATLSITIFKRPEDDPEPEVDSEAEAEAEARDEKRSAQLKLEAESIEHKFTHRPKNPYCKVCQKAKMIAPHARKRGGSSTIMAKKFGDHVTIDHIITRDLRDFGIEGEKVALVVKDVCTNFRYVYPSSTKDGEEVYENLLHYFQVDDDVGIIYSDNAPELEDATRKFKIRHNTSRPYADESKSVVEREIRTILEGTRANLTQAGLSVKLWPYAAQHHAMALNLSKRFDTGQIPWTERFGENFSGRLVPFGAKVLFWNNPKQNVTDASKFAPKGEDGIFLGYHIQPGFIWRQEYLVAPLKGSRDAIENDDLKVIRAKRMELPIGDVIFPLLESEVSDRRPPSLDHQNCFVQDAGCKGFQQVDDAPDSPDLDDIFDSGIDLYEELAKMRKASSEVVPVPDGDEPPKEKDPKEFSSDATSPAEAEAARPKPKEVAKPPPRPHDPSVMPDGTPVPKGYNYDGVRLVRNKKGSQRPPDTSSEDWRSMSTGQREADKERYQAKLRREAAAREQAERDAAPAMPVVQSAAEPHRERISSLYWQKLDATNREQHALVARVVNQAEIDRTPEAKTAMDKEWQKLVDKSCWLHTKVREYRDVVADVVSRGIKAHFGRVFEICSLKGDELPPGHPDRKWKGRSVFQGNRVSDEHNDHAIFAELGSSPASMEAAKVIDVFGSQPGYSKQQADARQAYTQALFKGIETWVRLPRNRWPKEWGTKFQDPVVPLRLALYGHPDSGGIWEKHCEDQLRTVGWVAVLPEIWQSIFYHPELDLLLVIYVDDFKMAGPTNNLAKGWKLIESVIDMDPPEPFGRYFGCNHFEKTGVKLPRSAHPFAYVFDKKTAAPARGNPRPQVREDYWEVDPELGAVVRHHVYPRKRLYVPTTGDVEKFPGLSESRFTDIDEGPIVEDDTLSPNIPKYEDWWTGRTVFPLNGTSAESIRHALAASKGKPSRSKAEAKKEAKVSQFRGTDTICQDSVPSMEKPVNVMTYDMRDFLISCVDRYCQLAKVNKQSLATVPTPFSENRVAKPLEENEPTGRLQPIASKVLMKILFAARMARWDLLRATQSLASRVTKWGKDCDAALHRLVCYINSSLDVRMQGFIGDRINECKLWLFCDADWSGEHDRKSTSGCAMYLVGPNTYYPLNAFSKKQTSITMSSTESEVVSANHGVRAQGLPSLSLWIFLWRQVEIDPANHKVRPKTPCPVKIDGVIARVDPELDEIRYGENPGGRTIANLQGLNVGLSDKFQIQFLEDNQATITIVTKGDSEKMRHTDRTQNISFGWLKQQFEVKRFNMVNVDTSEQVADVFTKPFAEKAKWLHALRLINHIDCPGIAPKKGKDSDSHLVAKPTITAPSLGRPDIESAAEQLLSAKDFSYRALQSLAELFPTKANQQTVEGASHNTKVESKLLTPKACPCAAGLKTTPETMSTAQTGIDRPAAPLTVYHQGDTARLEWLHSLLWCAVFGDELSQTTSEDYTNTIAAVYAEKPPQVAAQVTFAGSANSDQFPTIRKLAEVSDEGLSRIQPGDSRGRERGLVIVRDSTTVFMAGKRTFCDLAPDFQELRSGNGILSHYHYLEYAPIWGAALPSIVDKAHELVGSIAQQSSRPQALAVDVIIVWMDNELVGRRGVFVDPNVPKWNQTPANMEATGIWESVASKVCGQIQRLAALKGRPCVNSVQLLGDAYPGDYKLPPDYRDAVRMFFAYARGRGLKTGSLDVAVSAIPKYDGYHFREDRTHRSAFANVLAQRARCVQAEATLSSLSEENLRFLQEAYPYDRYGERVYRMKHVFDRALFNAQHSRRLLRNQSQVFEKLNFRPTCRIGLSRSKPLRSAGRIIICRTWGGIIRAIPYRTPESQTISGLRKMRAEGEAIQAAAKAAPRSGGRVMPAKEDLIGYTWDEDANLNEMLGASDEDYGAHDEEGMVVLSKADIPTVYLKEPPKWLHRPAKTLIGIVRGAIGSLPSRKGKWVLVQEALQALELLGDLKGVWIGRRYLLSIIAFDNKGRFQIAGTEKDVRSEYVDTAIWPLWIAAAHGHSNKIADEIDDNDLATSWFWDQSRSELGDAAAFQGTPIQAKGEYPPRLYHRTTRDAAFAIIESELTPGFGRSGKYHNYFAKATRDELGERGGVRANLAFEMVFDTTEILQDAWLFETASEGILCREPVPGSCVLFIRDTSKNVTIWSRPVPGAEEEGEEITVDAPLTSAADAEPEFVIPEETDEELVDVAVEAEAPLPAPPSGGQDDSAIVDSTVCDMEEEVPDEPQGATVETDAVDTTMETTEPEVPEMTPGDLALVRGEAVATSMPPQPVTEFLPLPAPETGGRRRACPGCGFQHFVGQMICLGCGGSIIKASSQQQRRRVKTGRWFQEEAAARATGKRKSDLTVEDVITNMRTEAGGRGLQSLDSAALEKAKQIHKLADKKGFSTIVECFDNDVEFTLASIRQGYDREFLRIEDVLVHSALPNLGRSQAQRSLGTGTFGSGSGYDRVERMESIARLLYFDEPQGPAALRAGQIEVITDPPLCIMWLGVAYSVRSFVEVFMAHKIVDRVQCFNQVIWIDTSLAYTADEWVAWLKERISYQVAAGRKAYEEKLRQARESREAQARADARNAAWKGGKGMKGTGRDHQRHPRTRTAATEHHLQMHHFEFRCVSSVVRKVQPLKEEVTNKVPPSYDGRSSWFANEDAIDDWCDITELDGDKRGPALRNRLEGEAAIHKRLLDRERLKDPNNGVKYFRSFLRPFFVKGAANVFLYRFQQFMNLHRGNGDMLRWITRFQLSVQRMQEAWNDTYLPITDPTNAEVRAFVAGLPAEEQTTITNEEAMDRANERVRGQQARTIPIMANLVAVALIFVPLSDLTQVYLEIVCTTKTSVDNPRLAPSGHGGRKTFLAIEEGCLDNQEGYWVEDEEDGAEGFLEADEDAFWVYDEENYTWFQRRFQRRKMKRGFKGRRKGKGKGRKGSGGRHCFKKRKGRSNLADDTTDAWQADGRWHDDSWQELSWDDWSWDYADESYAAKGRGQKGKEGKGKGEYGKDGNGGSKDGAAQLAVAAHSITSTAAATTFFVDHSNFYNLSFMATENHEAFITQPLTPTSMVLDLGCTRAMTSRVAALDMMKFCDRSKDCGIWYHTAETQSHFTFANSESTKCQQKLIICMCDREFSVQSTEFDIVEQGHVPTLMSLPRMRNLRFQCDLQPDKAYLSSPVMGIQKMELRVAPSSHLVLDLLDLSKHMWHARFGKFKKSSFLTYFSHCEYGLHQKTN</sequence>
<name>A0A1Q9C514_SYMMI</name>
<feature type="region of interest" description="Disordered" evidence="2">
    <location>
        <begin position="2934"/>
        <end position="2957"/>
    </location>
</feature>
<feature type="region of interest" description="Disordered" evidence="2">
    <location>
        <begin position="733"/>
        <end position="869"/>
    </location>
</feature>
<dbReference type="EMBL" id="LSRX01001673">
    <property type="protein sequence ID" value="OLP78024.1"/>
    <property type="molecule type" value="Genomic_DNA"/>
</dbReference>
<feature type="compositionally biased region" description="Basic and acidic residues" evidence="2">
    <location>
        <begin position="768"/>
        <end position="786"/>
    </location>
</feature>
<evidence type="ECO:0000313" key="5">
    <source>
        <dbReference type="EMBL" id="OLP78024.1"/>
    </source>
</evidence>
<feature type="region of interest" description="Disordered" evidence="2">
    <location>
        <begin position="3271"/>
        <end position="3304"/>
    </location>
</feature>
<evidence type="ECO:0000256" key="2">
    <source>
        <dbReference type="SAM" id="MobiDB-lite"/>
    </source>
</evidence>
<dbReference type="InterPro" id="IPR012337">
    <property type="entry name" value="RNaseH-like_sf"/>
</dbReference>